<organism evidence="2 3">
    <name type="scientific">Mycobacterium paraintracellulare</name>
    <dbReference type="NCBI Taxonomy" id="1138383"/>
    <lineage>
        <taxon>Bacteria</taxon>
        <taxon>Bacillati</taxon>
        <taxon>Actinomycetota</taxon>
        <taxon>Actinomycetes</taxon>
        <taxon>Mycobacteriales</taxon>
        <taxon>Mycobacteriaceae</taxon>
        <taxon>Mycobacterium</taxon>
        <taxon>Mycobacterium avium complex (MAC)</taxon>
    </lineage>
</organism>
<evidence type="ECO:0000313" key="2">
    <source>
        <dbReference type="EMBL" id="BBY72287.1"/>
    </source>
</evidence>
<dbReference type="Proteomes" id="UP000466578">
    <property type="component" value="Chromosome"/>
</dbReference>
<keyword evidence="3" id="KW-1185">Reference proteome</keyword>
<feature type="compositionally biased region" description="Basic and acidic residues" evidence="1">
    <location>
        <begin position="51"/>
        <end position="61"/>
    </location>
</feature>
<reference evidence="2 3" key="1">
    <citation type="journal article" date="2019" name="Emerg. Microbes Infect.">
        <title>Comprehensive subspecies identification of 175 nontuberculous mycobacteria species based on 7547 genomic profiles.</title>
        <authorList>
            <person name="Matsumoto Y."/>
            <person name="Kinjo T."/>
            <person name="Motooka D."/>
            <person name="Nabeya D."/>
            <person name="Jung N."/>
            <person name="Uechi K."/>
            <person name="Horii T."/>
            <person name="Iida T."/>
            <person name="Fujita J."/>
            <person name="Nakamura S."/>
        </authorList>
    </citation>
    <scope>NUCLEOTIDE SEQUENCE [LARGE SCALE GENOMIC DNA]</scope>
    <source>
        <strain evidence="2 3">JCM 30622</strain>
    </source>
</reference>
<dbReference type="EMBL" id="AP022597">
    <property type="protein sequence ID" value="BBY72287.1"/>
    <property type="molecule type" value="Genomic_DNA"/>
</dbReference>
<name>A0ABN6AZ53_9MYCO</name>
<protein>
    <submittedName>
        <fullName evidence="2">Uncharacterized protein</fullName>
    </submittedName>
</protein>
<evidence type="ECO:0000256" key="1">
    <source>
        <dbReference type="SAM" id="MobiDB-lite"/>
    </source>
</evidence>
<sequence length="111" mass="11584">MRRVANDVNALVTGLAAFARRAASRSAARVGGASGRGAPTDRAGVGPDNDPELRKRPEPRGRPRGSRRRDVVVARGAGIGAGDKIRARLKVRVCMPNSAAYPAEGGRVSTL</sequence>
<accession>A0ABN6AZ53</accession>
<feature type="region of interest" description="Disordered" evidence="1">
    <location>
        <begin position="23"/>
        <end position="72"/>
    </location>
</feature>
<evidence type="ECO:0000313" key="3">
    <source>
        <dbReference type="Proteomes" id="UP000466578"/>
    </source>
</evidence>
<proteinExistence type="predicted"/>
<gene>
    <name evidence="2" type="ORF">MPRI_44740</name>
</gene>